<dbReference type="InterPro" id="IPR000887">
    <property type="entry name" value="Aldlse_KDPG_KHG"/>
</dbReference>
<dbReference type="SUPFAM" id="SSF51569">
    <property type="entry name" value="Aldolase"/>
    <property type="match status" value="1"/>
</dbReference>
<evidence type="ECO:0000313" key="7">
    <source>
        <dbReference type="Proteomes" id="UP000245683"/>
    </source>
</evidence>
<evidence type="ECO:0000313" key="6">
    <source>
        <dbReference type="EMBL" id="PWU50239.1"/>
    </source>
</evidence>
<evidence type="ECO:0000256" key="1">
    <source>
        <dbReference type="ARBA" id="ARBA00004761"/>
    </source>
</evidence>
<comment type="similarity">
    <text evidence="2">Belongs to the KHG/KDPG aldolase family.</text>
</comment>
<dbReference type="Pfam" id="PF01081">
    <property type="entry name" value="Aldolase"/>
    <property type="match status" value="1"/>
</dbReference>
<proteinExistence type="inferred from homology"/>
<sequence>MSGVIDRLRRQRVLPVLRLPSAAEATAAATAMFGHGLEVVELTATTPDWATALRDARREAPQGGLVGLGTVTSGALAAQAVEAGAQFLVSPWPAADVRVIAQRTGLPFLEGAFTPAEVAAAAAHGPVKVFPAHVGGPGFLVSLRQLLPDADLVPTGGIALEAVPDWLRAGACAVGVGSDLLRPGAADRLRSLLAAFSDGTKETR</sequence>
<dbReference type="OrthoDB" id="9805177at2"/>
<comment type="pathway">
    <text evidence="1">Carbohydrate acid metabolism.</text>
</comment>
<keyword evidence="4" id="KW-0456">Lyase</keyword>
<keyword evidence="7" id="KW-1185">Reference proteome</keyword>
<evidence type="ECO:0000256" key="3">
    <source>
        <dbReference type="ARBA" id="ARBA00011233"/>
    </source>
</evidence>
<accession>A0A317KF54</accession>
<dbReference type="AlphaFoldDB" id="A0A317KF54"/>
<reference evidence="7" key="1">
    <citation type="submission" date="2018-05" db="EMBL/GenBank/DDBJ databases">
        <title>Micromonospora globispora sp. nov. and Micromonospora rugosa sp. nov., isolated from marine sediment.</title>
        <authorList>
            <person name="Carro L."/>
            <person name="Aysel V."/>
            <person name="Cetin D."/>
            <person name="Igual J.M."/>
            <person name="Klenk H.-P."/>
            <person name="Trujillo M.E."/>
            <person name="Sahin N."/>
        </authorList>
    </citation>
    <scope>NUCLEOTIDE SEQUENCE [LARGE SCALE GENOMIC DNA]</scope>
    <source>
        <strain evidence="7">S2904</strain>
    </source>
</reference>
<gene>
    <name evidence="6" type="ORF">DLJ46_07555</name>
</gene>
<evidence type="ECO:0000256" key="5">
    <source>
        <dbReference type="ARBA" id="ARBA00023277"/>
    </source>
</evidence>
<protein>
    <submittedName>
        <fullName evidence="6">Aldolase</fullName>
    </submittedName>
</protein>
<dbReference type="GO" id="GO:0016829">
    <property type="term" value="F:lyase activity"/>
    <property type="evidence" value="ECO:0007669"/>
    <property type="project" value="UniProtKB-KW"/>
</dbReference>
<dbReference type="EMBL" id="QGSV01000113">
    <property type="protein sequence ID" value="PWU50239.1"/>
    <property type="molecule type" value="Genomic_DNA"/>
</dbReference>
<dbReference type="RefSeq" id="WP_109943942.1">
    <property type="nucleotide sequence ID" value="NZ_QGSV01000113.1"/>
</dbReference>
<dbReference type="PANTHER" id="PTHR30246:SF1">
    <property type="entry name" value="2-DEHYDRO-3-DEOXY-6-PHOSPHOGALACTONATE ALDOLASE-RELATED"/>
    <property type="match status" value="1"/>
</dbReference>
<dbReference type="Proteomes" id="UP000245683">
    <property type="component" value="Unassembled WGS sequence"/>
</dbReference>
<keyword evidence="5" id="KW-0119">Carbohydrate metabolism</keyword>
<name>A0A317KF54_9ACTN</name>
<evidence type="ECO:0000256" key="2">
    <source>
        <dbReference type="ARBA" id="ARBA00006906"/>
    </source>
</evidence>
<comment type="subunit">
    <text evidence="3">Homotrimer.</text>
</comment>
<organism evidence="6 7">
    <name type="scientific">Micromonospora globispora</name>
    <dbReference type="NCBI Taxonomy" id="1450148"/>
    <lineage>
        <taxon>Bacteria</taxon>
        <taxon>Bacillati</taxon>
        <taxon>Actinomycetota</taxon>
        <taxon>Actinomycetes</taxon>
        <taxon>Micromonosporales</taxon>
        <taxon>Micromonosporaceae</taxon>
        <taxon>Micromonospora</taxon>
    </lineage>
</organism>
<dbReference type="Gene3D" id="3.20.20.70">
    <property type="entry name" value="Aldolase class I"/>
    <property type="match status" value="1"/>
</dbReference>
<dbReference type="PANTHER" id="PTHR30246">
    <property type="entry name" value="2-KETO-3-DEOXY-6-PHOSPHOGLUCONATE ALDOLASE"/>
    <property type="match status" value="1"/>
</dbReference>
<evidence type="ECO:0000256" key="4">
    <source>
        <dbReference type="ARBA" id="ARBA00023239"/>
    </source>
</evidence>
<dbReference type="CDD" id="cd00452">
    <property type="entry name" value="KDPG_aldolase"/>
    <property type="match status" value="1"/>
</dbReference>
<comment type="caution">
    <text evidence="6">The sequence shown here is derived from an EMBL/GenBank/DDBJ whole genome shotgun (WGS) entry which is preliminary data.</text>
</comment>
<dbReference type="InterPro" id="IPR013785">
    <property type="entry name" value="Aldolase_TIM"/>
</dbReference>